<feature type="compositionally biased region" description="Polar residues" evidence="5">
    <location>
        <begin position="3621"/>
        <end position="3630"/>
    </location>
</feature>
<feature type="compositionally biased region" description="Basic and acidic residues" evidence="5">
    <location>
        <begin position="1742"/>
        <end position="1760"/>
    </location>
</feature>
<feature type="region of interest" description="Disordered" evidence="5">
    <location>
        <begin position="2233"/>
        <end position="2252"/>
    </location>
</feature>
<feature type="region of interest" description="Disordered" evidence="5">
    <location>
        <begin position="3221"/>
        <end position="3292"/>
    </location>
</feature>
<feature type="compositionally biased region" description="Low complexity" evidence="5">
    <location>
        <begin position="902"/>
        <end position="912"/>
    </location>
</feature>
<feature type="region of interest" description="Disordered" evidence="5">
    <location>
        <begin position="1"/>
        <end position="78"/>
    </location>
</feature>
<feature type="compositionally biased region" description="Basic residues" evidence="5">
    <location>
        <begin position="1339"/>
        <end position="1349"/>
    </location>
</feature>
<feature type="compositionally biased region" description="Polar residues" evidence="5">
    <location>
        <begin position="3558"/>
        <end position="3571"/>
    </location>
</feature>
<feature type="region of interest" description="Disordered" evidence="5">
    <location>
        <begin position="931"/>
        <end position="967"/>
    </location>
</feature>
<feature type="region of interest" description="Disordered" evidence="5">
    <location>
        <begin position="3118"/>
        <end position="3188"/>
    </location>
</feature>
<dbReference type="Proteomes" id="UP001165740">
    <property type="component" value="Chromosome 12"/>
</dbReference>
<feature type="compositionally biased region" description="Basic and acidic residues" evidence="5">
    <location>
        <begin position="2667"/>
        <end position="2687"/>
    </location>
</feature>
<feature type="compositionally biased region" description="Polar residues" evidence="5">
    <location>
        <begin position="758"/>
        <end position="770"/>
    </location>
</feature>
<feature type="compositionally biased region" description="Basic and acidic residues" evidence="5">
    <location>
        <begin position="2498"/>
        <end position="2510"/>
    </location>
</feature>
<feature type="compositionally biased region" description="Basic and acidic residues" evidence="5">
    <location>
        <begin position="771"/>
        <end position="781"/>
    </location>
</feature>
<feature type="compositionally biased region" description="Polar residues" evidence="5">
    <location>
        <begin position="3398"/>
        <end position="3418"/>
    </location>
</feature>
<feature type="compositionally biased region" description="Low complexity" evidence="5">
    <location>
        <begin position="3359"/>
        <end position="3372"/>
    </location>
</feature>
<proteinExistence type="predicted"/>
<feature type="region of interest" description="Disordered" evidence="5">
    <location>
        <begin position="2038"/>
        <end position="2128"/>
    </location>
</feature>
<keyword evidence="2 4" id="KW-0863">Zinc-finger</keyword>
<feature type="region of interest" description="Disordered" evidence="5">
    <location>
        <begin position="3621"/>
        <end position="3644"/>
    </location>
</feature>
<feature type="compositionally biased region" description="Low complexity" evidence="5">
    <location>
        <begin position="782"/>
        <end position="792"/>
    </location>
</feature>
<feature type="compositionally biased region" description="Polar residues" evidence="5">
    <location>
        <begin position="656"/>
        <end position="668"/>
    </location>
</feature>
<feature type="compositionally biased region" description="Low complexity" evidence="5">
    <location>
        <begin position="3175"/>
        <end position="3188"/>
    </location>
</feature>
<evidence type="ECO:0000256" key="2">
    <source>
        <dbReference type="ARBA" id="ARBA00022771"/>
    </source>
</evidence>
<feature type="compositionally biased region" description="Polar residues" evidence="5">
    <location>
        <begin position="3968"/>
        <end position="3978"/>
    </location>
</feature>
<feature type="compositionally biased region" description="Low complexity" evidence="5">
    <location>
        <begin position="2470"/>
        <end position="2495"/>
    </location>
</feature>
<feature type="compositionally biased region" description="Low complexity" evidence="5">
    <location>
        <begin position="675"/>
        <end position="684"/>
    </location>
</feature>
<feature type="region of interest" description="Disordered" evidence="5">
    <location>
        <begin position="3347"/>
        <end position="3419"/>
    </location>
</feature>
<evidence type="ECO:0000256" key="3">
    <source>
        <dbReference type="ARBA" id="ARBA00022833"/>
    </source>
</evidence>
<feature type="compositionally biased region" description="Polar residues" evidence="5">
    <location>
        <begin position="3347"/>
        <end position="3358"/>
    </location>
</feature>
<feature type="region of interest" description="Disordered" evidence="5">
    <location>
        <begin position="1325"/>
        <end position="1368"/>
    </location>
</feature>
<evidence type="ECO:0000256" key="4">
    <source>
        <dbReference type="PROSITE-ProRule" id="PRU00134"/>
    </source>
</evidence>
<accession>A0A9W2YJT6</accession>
<gene>
    <name evidence="8" type="primary">LOC106067717</name>
</gene>
<feature type="compositionally biased region" description="Polar residues" evidence="5">
    <location>
        <begin position="391"/>
        <end position="402"/>
    </location>
</feature>
<dbReference type="InterPro" id="IPR002893">
    <property type="entry name" value="Znf_MYND"/>
</dbReference>
<evidence type="ECO:0000256" key="5">
    <source>
        <dbReference type="SAM" id="MobiDB-lite"/>
    </source>
</evidence>
<feature type="region of interest" description="Disordered" evidence="5">
    <location>
        <begin position="3953"/>
        <end position="3987"/>
    </location>
</feature>
<feature type="compositionally biased region" description="Low complexity" evidence="5">
    <location>
        <begin position="459"/>
        <end position="471"/>
    </location>
</feature>
<feature type="compositionally biased region" description="Polar residues" evidence="5">
    <location>
        <begin position="2112"/>
        <end position="2122"/>
    </location>
</feature>
<feature type="region of interest" description="Disordered" evidence="5">
    <location>
        <begin position="1742"/>
        <end position="1779"/>
    </location>
</feature>
<feature type="region of interest" description="Disordered" evidence="5">
    <location>
        <begin position="653"/>
        <end position="723"/>
    </location>
</feature>
<feature type="compositionally biased region" description="Basic and acidic residues" evidence="5">
    <location>
        <begin position="3254"/>
        <end position="3274"/>
    </location>
</feature>
<feature type="region of interest" description="Disordered" evidence="5">
    <location>
        <begin position="2289"/>
        <end position="2354"/>
    </location>
</feature>
<feature type="region of interest" description="Disordered" evidence="5">
    <location>
        <begin position="2662"/>
        <end position="2719"/>
    </location>
</feature>
<feature type="compositionally biased region" description="Low complexity" evidence="5">
    <location>
        <begin position="575"/>
        <end position="584"/>
    </location>
</feature>
<dbReference type="PROSITE" id="PS50865">
    <property type="entry name" value="ZF_MYND_2"/>
    <property type="match status" value="1"/>
</dbReference>
<feature type="region of interest" description="Disordered" evidence="5">
    <location>
        <begin position="3451"/>
        <end position="3476"/>
    </location>
</feature>
<feature type="domain" description="MYND-type" evidence="6">
    <location>
        <begin position="4115"/>
        <end position="4151"/>
    </location>
</feature>
<feature type="compositionally biased region" description="Polar residues" evidence="5">
    <location>
        <begin position="2040"/>
        <end position="2065"/>
    </location>
</feature>
<dbReference type="OrthoDB" id="432970at2759"/>
<feature type="compositionally biased region" description="Polar residues" evidence="5">
    <location>
        <begin position="1325"/>
        <end position="1335"/>
    </location>
</feature>
<feature type="region of interest" description="Disordered" evidence="5">
    <location>
        <begin position="1976"/>
        <end position="2020"/>
    </location>
</feature>
<organism evidence="7 8">
    <name type="scientific">Biomphalaria glabrata</name>
    <name type="common">Bloodfluke planorb</name>
    <name type="synonym">Freshwater snail</name>
    <dbReference type="NCBI Taxonomy" id="6526"/>
    <lineage>
        <taxon>Eukaryota</taxon>
        <taxon>Metazoa</taxon>
        <taxon>Spiralia</taxon>
        <taxon>Lophotrochozoa</taxon>
        <taxon>Mollusca</taxon>
        <taxon>Gastropoda</taxon>
        <taxon>Heterobranchia</taxon>
        <taxon>Euthyneura</taxon>
        <taxon>Panpulmonata</taxon>
        <taxon>Hygrophila</taxon>
        <taxon>Lymnaeoidea</taxon>
        <taxon>Planorbidae</taxon>
        <taxon>Biomphalaria</taxon>
    </lineage>
</organism>
<feature type="compositionally biased region" description="Low complexity" evidence="5">
    <location>
        <begin position="3118"/>
        <end position="3129"/>
    </location>
</feature>
<keyword evidence="1" id="KW-0479">Metal-binding</keyword>
<feature type="region of interest" description="Disordered" evidence="5">
    <location>
        <begin position="3551"/>
        <end position="3573"/>
    </location>
</feature>
<feature type="region of interest" description="Disordered" evidence="5">
    <location>
        <begin position="1620"/>
        <end position="1639"/>
    </location>
</feature>
<feature type="region of interest" description="Disordered" evidence="5">
    <location>
        <begin position="857"/>
        <end position="919"/>
    </location>
</feature>
<feature type="region of interest" description="Disordered" evidence="5">
    <location>
        <begin position="2369"/>
        <end position="2418"/>
    </location>
</feature>
<evidence type="ECO:0000256" key="1">
    <source>
        <dbReference type="ARBA" id="ARBA00022723"/>
    </source>
</evidence>
<feature type="compositionally biased region" description="Basic and acidic residues" evidence="5">
    <location>
        <begin position="2066"/>
        <end position="2088"/>
    </location>
</feature>
<feature type="compositionally biased region" description="Basic residues" evidence="5">
    <location>
        <begin position="1983"/>
        <end position="2006"/>
    </location>
</feature>
<feature type="compositionally biased region" description="Basic and acidic residues" evidence="5">
    <location>
        <begin position="1357"/>
        <end position="1368"/>
    </location>
</feature>
<evidence type="ECO:0000313" key="8">
    <source>
        <dbReference type="RefSeq" id="XP_055862929.1"/>
    </source>
</evidence>
<protein>
    <submittedName>
        <fullName evidence="8">Uncharacterized protein LOC106067717</fullName>
    </submittedName>
</protein>
<feature type="compositionally biased region" description="Polar residues" evidence="5">
    <location>
        <begin position="1406"/>
        <end position="1416"/>
    </location>
</feature>
<sequence length="4155" mass="458549">MQPSNITLEPQERGLSTWPTSPKKDCLDPPCPSLPPLTVSVDQAEDSDDASSSYNSWSSFSFSSSPTSSDYQCSPDRVDVDAENAGAIVAQKVAESDVCDGRTNSADAEFNHQEQTSSRSRDGSITFMSDDVANSESYPSMNMAKMKMADKYSKRTDLFEVSEANKKADPGVQLVSGSALSCKKSSKTLPKTTTPSSSSKEKYLDLPMEEYDKVESSESKGLKLTFRRKSTERLQPPLVQSKEKKIKPPPSIPKLIVQKCKCPEGYSKKELQCSICQTEVKQKDLDRRTTNIKISIDKKLESAGHIDDVKRCLDTSSDKMENACVDNQETTSRFAHRVSLEAPTNFSECLQVKSDVPPKLKPKSKQEEKTTYVTISSSSSCSLSESSLKSTRPSCKTSTPNNKDGEKLNSKEKIQVNTKSSQKLDKSSPANSAQLAPKLHKKENDLSSSECHIKDSKPTKSSSDSLKVYKSSKSHSNSPKTHEVTKTSKPMTPAPVCQSKPIDSSNLTSLNSDPDLQVSTSTPETSLLHDRNGNVDSSSLPSEIHKSKKITKPTPQTEAEKQNRPFSKSSDLYSKPKSSTDSSSILPEIEDKASKPTNSSPIDTDHNKVKNSLTIAHNTSSKIANASNSSPLKHNLQKDKIKSANALSILPEVRNTETIPSHSSQSIPSDAKNDSSIQIQNNQSVSKSAKTSTTFESPTKENTVKTSSSFVSNHSKISRSRNSLSLTELDEEKNKPTYFSSLKEDLQIKAKISKSASLIEQGSHSGANRSLKSEHTNKEIKTSIASSQATSITKKESNPSVSKVHGHKLDSKASKLNNEIDKKFNDFVKCSFSTHAISKKTDKLADLSSPACDLKLKHKPGHTSSHTKEASKSSSLPSIAHTNKSNKSTKTSTLSSEHHENSSSSKNPSSAEPKLDKKLSKSANVDNCTLLHQTPKQKESSSKVNDQPKETKSNESNEKLSIPKSTDGVLEKDLASFDTLKRNVSEQTLTTSPNSQSEQNCVVQSNKMFIKVPASPNENLDITFQEKYTSQELKSVECLPVFQEKYTSQELKSVECLPVLIHEMSQTYGLSNHNNNTDRNSLNVDLNPRLLRKPYYKRSDSAPPPSSSSLLSKTSSSVIQDSSDYATPCRTALLDSIIQQERPKSSPPLTYYCFQSFQNSDKKSPVVILDRLPSPVIELYSMQTMNDAPLLDGPIQLDSKGVCNEENLSQEEHYTSDWNSSDCETNRISSGKLKFTYRKVADKKKYHIKTNRKAQPKNPTPDRTVTGEQLELGLKESYTPTRRQYLRASKCGVRYINDDDDVIEEIMAASWLEDQNILQDKTFTSKKGSVNNSRGMNGVRKKRGPKSKTLKMAAPEPAKEKPVDENDGLVDPRIKAMSEALRRADETGRNAEYIAFNTSQRHHSFGPNNRSKTNPAKRNVGGKLRQPYPRRKYCFGRKQHAPAGAYLKQQNSTMRCTKSKCNFNVMNDKDEHVSYRRRDDLNAQTMNPTNTPLCPDLSCHVGELCSSGKYRNLLKSDVYNARAAEESSSHFIDPRIHMQVQFCEKARKCSCFRCQNAQTLLDENERYRLWCRDNRNILRGNGYERQSTKCQRCCSHCICRAGYNNLIEDNEMYSSFYNQDEKSDNENTENNPADNLDETNLNENDIFITTEPGVTEDSLEEYTLRDYALCLDRHASDEIPRDVDFMGLDYSEFENQEDELERRSERSCARNQAEISDDSWNIQSADEISPSFYSFYFQGPEGKRSATHGDNHEEGMDKTKMQCTPSKQKMPPTGITKTSSHQQFVCNPQTAPGSANLVPMPQRPCINKPLSILICPSPDNSDYGSPPSLTEYKSPLWCKEKSNSLDPEAHHTVPCCSGVKCVDSHFEEAARPNDDTQEESSYKGDLQQGKQLSKLTLPRIIVSSPSSTNTQSNETPTSVSPSCVSYASFLSPSMYHARRNQRCDSPFRLPYILDSPSKQTVEDVCKSGCDLGSRKFPEEKIHRQSKLPSPKHRRHYQKRLKRVKRPTHSDHLVDSDDSDSTLVYPTVGKVGLCSKHVPSRRSSLGVSSNGLSEVSPNSALNSPNFKSDERSEHTASSDSQSIERRKSELSNLVSDLRESISKSKALKRSRRTNSFSGDSQPKLSDPDICIQRTTNNRPTFERFMSVEAIMDSDTPYATITRGINNTSKCEEIELMKYVSGVCLQRKGEETASSVAETQMYGIEFSHQNQNNCTIINENKKKETNEMVNDSREATEKGNNTLSNFPEVPTDDSDCEGKLMVVIENAESNEVIEGDEAYNKVTSGSYRLTMGPGNRFRKNGRRIAGRRRGKERGLISIQSLLSRKTANKKRPSPRDGLQAHKTLTESTEDDVPRQRKECFSSTLQNVAKSRATVNGALRKRYSTKRKQRKDSPELTAHCPLKRRRKHPEGSVQTLSKPESPDLLAEQLNQSSAARILQELPRYNWLEQKILQKNYTPVSGVVNLSTGQAQESSRSGSSKSQLSVATSSRPSTKSSPKIAGESKELSLAETQKDVQPGRLATNSKLQEEMDTRGAHLPQSELAEITKCNERDMATLTEMPSSLTSEALAGISEVNTSQLCPPSPDDTNEESGLTIDLGHEDEADSSARDAMSPAAEVDAEITEAHTSSTDSLLERVTDEITNSGSGDHGTTVFQTSVKLSPPQLDLSFHTSEEDGRAETTPDRETIKVESSEMSGSSTQLSTNSSSALTTSTTTSASPFSATDMSPGGYSLPVLSSSSVATNSAAPSVQKQGGMTVPEVDEANLPQATTAPSASATGHASSRFGVAIRTNTTTTSTTTTSSSLVVTCPAPAVDNSALPLDLCLKKTESLATTNSRVKGHPPVQMVLPQIQHKTLTSPHLVPTSPAIPDIKTGKTSVSSVSQELDSKPMDNIGDDILSSKSHQRASLGSEFKVEATYPLHTDTLDLCIKTSNGIKSLSSNPDTSAHLADGSGDGSTIDERITIGLALSAELETEADRASKAKSLDMEASIRTLVQANVTDVGTSLKPDLLDLPLSLSTSYQDMSKTMTDAELDQEFQKHLIEFKALEKLAERKAQEQMQVAIMRKRKAAMLRIMEMKKAKRDFDRVGGQLSSFPHDNDRPSVATSKILSNISPNTFVASTTSTVPTLTSTSTSVMKPSLSNLEGHSSTVTLSESASKAQTLLDPPLSETSEKITDSETADVSSQSSDSLDTSQIKTEVMDCDSEITSPGLKVECKLEIMEVGCDEPNETSNESHTNELNPSESKSNTESAICLGTTVEGEKAVDTKQSKEHKDTEKSSAKTANVLTPTPAHQSQPQIALLDMQDSPVTTAYILGPYHRRSVQINEPPFIGKDIQKNDQPQRAHNQRPFQTAGNLIVPNSGTFSLPSSGSPNTSSNSKQRQESAHAIKPGINQNSKLDKPLTQPLQKSSSGPPSLNDGSNPQRCTDLITLRNQRKSLDDSDLRNQVRVASKTILDSGPKSADQVNKTYQPFHPGSSSAEKRVPIKSSEAITHTLQQHQLPTRLQPLPSSQIQSSLRPNERPTFFMEDGSDKKSAFKAHVRPQNNLVIDLTRDSRPASGELSLSAHSQQGQVQQTSPMDDRLHYSRQDSTGRRNHVALPNTGARINPSVDDMSSAIFHEFQTGLDKTNSLPNGFNTDRSRPGGFLTNQHRPPVRLERPIPVKDTVYMRDQIRPTMSTVTQHRQRYLDTSSAPEQHLNVASQSVMNKNYHKGSEELSPSYMPSSHMIAPTSAWGEDQHHSGADFNSTHASPAWRGHSPLAAASRHMEMYGDMDNIGNRMLAEDMDKQRNRADIHSAFQKHADMAYKQKQLDAGLGYRAPALNPGLHHTLQHPSLHPSAVPLHHQPPIMLQSFQARPSLPDPPTSISESYMRQQGQSQQSQQHQQQKVRALPPLDGTQPSWKTYGSVDCTMTSSALQQRAPYAPNQPLNPSMSGIQDPMAYQKLQHHQQQQQQQILQHQQQYQFQQMQGRSAQKIIPTNQGSSPTGQRMPLPQSHPTQSLAIPQLMFSECSNTPNYPNISPNSPQAPGMILSQNQNIHHRPGEAEHLNIMRQRQFSKQHTVFDQRPRPQVPQSMAPPPSQTQSMLQSKPTTMSPMSGAARPAPVYTSIGQTINHPPSITNSLCRVCGNVAVYLCSSCRRVWYCNLHCQTKDWGVHATECKPAT</sequence>
<feature type="compositionally biased region" description="Polar residues" evidence="5">
    <location>
        <begin position="3130"/>
        <end position="3155"/>
    </location>
</feature>
<dbReference type="SUPFAM" id="SSF144232">
    <property type="entry name" value="HIT/MYND zinc finger-like"/>
    <property type="match status" value="1"/>
</dbReference>
<feature type="compositionally biased region" description="Low complexity" evidence="5">
    <location>
        <begin position="3865"/>
        <end position="3877"/>
    </location>
</feature>
<feature type="compositionally biased region" description="Basic residues" evidence="5">
    <location>
        <begin position="2376"/>
        <end position="2387"/>
    </location>
</feature>
<feature type="region of interest" description="Disordered" evidence="5">
    <location>
        <begin position="3846"/>
        <end position="3892"/>
    </location>
</feature>
<evidence type="ECO:0000313" key="7">
    <source>
        <dbReference type="Proteomes" id="UP001165740"/>
    </source>
</evidence>
<feature type="compositionally biased region" description="Polar residues" evidence="5">
    <location>
        <begin position="3224"/>
        <end position="3245"/>
    </location>
</feature>
<dbReference type="RefSeq" id="XP_055862929.1">
    <property type="nucleotide sequence ID" value="XM_056006954.1"/>
</dbReference>
<feature type="region of interest" description="Disordered" evidence="5">
    <location>
        <begin position="382"/>
        <end position="612"/>
    </location>
</feature>
<feature type="region of interest" description="Disordered" evidence="5">
    <location>
        <begin position="1401"/>
        <end position="1427"/>
    </location>
</feature>
<feature type="compositionally biased region" description="Polar residues" evidence="5">
    <location>
        <begin position="685"/>
        <end position="697"/>
    </location>
</feature>
<feature type="compositionally biased region" description="Low complexity" evidence="5">
    <location>
        <begin position="50"/>
        <end position="70"/>
    </location>
</feature>
<feature type="region of interest" description="Disordered" evidence="5">
    <location>
        <begin position="1870"/>
        <end position="1889"/>
    </location>
</feature>
<feature type="compositionally biased region" description="Polar residues" evidence="5">
    <location>
        <begin position="3275"/>
        <end position="3292"/>
    </location>
</feature>
<feature type="region of interest" description="Disordered" evidence="5">
    <location>
        <begin position="96"/>
        <end position="126"/>
    </location>
</feature>
<feature type="compositionally biased region" description="Low complexity" evidence="5">
    <location>
        <begin position="2691"/>
        <end position="2719"/>
    </location>
</feature>
<feature type="compositionally biased region" description="Low complexity" evidence="5">
    <location>
        <begin position="882"/>
        <end position="895"/>
    </location>
</feature>
<feature type="compositionally biased region" description="Basic and acidic residues" evidence="5">
    <location>
        <begin position="403"/>
        <end position="414"/>
    </location>
</feature>
<feature type="region of interest" description="Disordered" evidence="5">
    <location>
        <begin position="758"/>
        <end position="809"/>
    </location>
</feature>
<feature type="compositionally biased region" description="Basic residues" evidence="5">
    <location>
        <begin position="2294"/>
        <end position="2309"/>
    </location>
</feature>
<reference evidence="8" key="1">
    <citation type="submission" date="2025-08" db="UniProtKB">
        <authorList>
            <consortium name="RefSeq"/>
        </authorList>
    </citation>
    <scope>IDENTIFICATION</scope>
</reference>
<feature type="region of interest" description="Disordered" evidence="5">
    <location>
        <begin position="4054"/>
        <end position="4091"/>
    </location>
</feature>
<dbReference type="GO" id="GO:0008270">
    <property type="term" value="F:zinc ion binding"/>
    <property type="evidence" value="ECO:0007669"/>
    <property type="project" value="UniProtKB-KW"/>
</dbReference>
<keyword evidence="7" id="KW-1185">Reference proteome</keyword>
<feature type="compositionally biased region" description="Polar residues" evidence="5">
    <location>
        <begin position="704"/>
        <end position="723"/>
    </location>
</feature>
<name>A0A9W2YJT6_BIOGL</name>
<feature type="compositionally biased region" description="Polar residues" evidence="5">
    <location>
        <begin position="501"/>
        <end position="525"/>
    </location>
</feature>
<feature type="compositionally biased region" description="Polar residues" evidence="5">
    <location>
        <begin position="4072"/>
        <end position="4086"/>
    </location>
</feature>
<keyword evidence="3" id="KW-0862">Zinc</keyword>
<dbReference type="PROSITE" id="PS01360">
    <property type="entry name" value="ZF_MYND_1"/>
    <property type="match status" value="1"/>
</dbReference>
<evidence type="ECO:0000259" key="6">
    <source>
        <dbReference type="PROSITE" id="PS50865"/>
    </source>
</evidence>
<feature type="region of interest" description="Disordered" evidence="5">
    <location>
        <begin position="1095"/>
        <end position="1115"/>
    </location>
</feature>
<dbReference type="GeneID" id="106067717"/>
<feature type="compositionally biased region" description="Basic and acidic residues" evidence="5">
    <location>
        <begin position="936"/>
        <end position="958"/>
    </location>
</feature>
<feature type="region of interest" description="Disordered" evidence="5">
    <location>
        <begin position="2464"/>
        <end position="2517"/>
    </location>
</feature>
<feature type="region of interest" description="Disordered" evidence="5">
    <location>
        <begin position="3724"/>
        <end position="3744"/>
    </location>
</feature>
<dbReference type="Gene3D" id="6.10.140.2220">
    <property type="match status" value="1"/>
</dbReference>
<dbReference type="Pfam" id="PF01753">
    <property type="entry name" value="zf-MYND"/>
    <property type="match status" value="1"/>
</dbReference>